<keyword evidence="2" id="KW-0479">Metal-binding</keyword>
<dbReference type="RefSeq" id="WP_121012078.1">
    <property type="nucleotide sequence ID" value="NZ_RCCJ01000001.1"/>
</dbReference>
<dbReference type="EMBL" id="RCCJ01000001">
    <property type="protein sequence ID" value="RLJ71152.1"/>
    <property type="molecule type" value="Genomic_DNA"/>
</dbReference>
<evidence type="ECO:0000313" key="8">
    <source>
        <dbReference type="Proteomes" id="UP000267841"/>
    </source>
</evidence>
<keyword evidence="5" id="KW-1015">Disulfide bond</keyword>
<dbReference type="PANTHER" id="PTHR10134">
    <property type="entry name" value="CYTOCHROME B-C1 COMPLEX SUBUNIT RIESKE, MITOCHONDRIAL"/>
    <property type="match status" value="1"/>
</dbReference>
<evidence type="ECO:0000256" key="2">
    <source>
        <dbReference type="ARBA" id="ARBA00022723"/>
    </source>
</evidence>
<gene>
    <name evidence="7" type="ORF">BCF55_1450</name>
</gene>
<dbReference type="Proteomes" id="UP000267841">
    <property type="component" value="Unassembled WGS sequence"/>
</dbReference>
<dbReference type="SUPFAM" id="SSF50022">
    <property type="entry name" value="ISP domain"/>
    <property type="match status" value="1"/>
</dbReference>
<dbReference type="InterPro" id="IPR006311">
    <property type="entry name" value="TAT_signal"/>
</dbReference>
<name>A0A497XVH8_9AQUI</name>
<reference evidence="7 8" key="1">
    <citation type="submission" date="2018-10" db="EMBL/GenBank/DDBJ databases">
        <title>Genomic Encyclopedia of Archaeal and Bacterial Type Strains, Phase II (KMG-II): from individual species to whole genera.</title>
        <authorList>
            <person name="Goeker M."/>
        </authorList>
    </citation>
    <scope>NUCLEOTIDE SEQUENCE [LARGE SCALE GENOMIC DNA]</scope>
    <source>
        <strain evidence="7 8">DSM 16510</strain>
    </source>
</reference>
<dbReference type="GO" id="GO:0046872">
    <property type="term" value="F:metal ion binding"/>
    <property type="evidence" value="ECO:0007669"/>
    <property type="project" value="UniProtKB-KW"/>
</dbReference>
<dbReference type="PROSITE" id="PS51318">
    <property type="entry name" value="TAT"/>
    <property type="match status" value="1"/>
</dbReference>
<sequence>MDRRGFIKTCTAVAAASLASPSFFLSSLKAQELELKPYKKAVLLKKDGTPLKPEDIDPAKQYIFFYPYRSTPCVLANLGKEVPPTEVKLSNGTSYTWQGGVGPRKSIVAYCAICPHQLSYPTPEFSFINYYPENIPSKIVKKGGIIQCCAHLSVFDPSQGGRVIDGPAPFPLTAIVLSYEDGKLYAVGTLGKELYEDFFDAFKPDLRERYGSSRKAKQLVDKCEVIEVNEYAKEVIRC</sequence>
<evidence type="ECO:0000313" key="7">
    <source>
        <dbReference type="EMBL" id="RLJ71152.1"/>
    </source>
</evidence>
<dbReference type="PROSITE" id="PS51296">
    <property type="entry name" value="RIESKE"/>
    <property type="match status" value="1"/>
</dbReference>
<dbReference type="InterPro" id="IPR036922">
    <property type="entry name" value="Rieske_2Fe-2S_sf"/>
</dbReference>
<comment type="caution">
    <text evidence="7">The sequence shown here is derived from an EMBL/GenBank/DDBJ whole genome shotgun (WGS) entry which is preliminary data.</text>
</comment>
<proteinExistence type="predicted"/>
<evidence type="ECO:0000256" key="5">
    <source>
        <dbReference type="ARBA" id="ARBA00023157"/>
    </source>
</evidence>
<accession>A0A497XVH8</accession>
<organism evidence="7 8">
    <name type="scientific">Hydrogenivirga caldilitoris</name>
    <dbReference type="NCBI Taxonomy" id="246264"/>
    <lineage>
        <taxon>Bacteria</taxon>
        <taxon>Pseudomonadati</taxon>
        <taxon>Aquificota</taxon>
        <taxon>Aquificia</taxon>
        <taxon>Aquificales</taxon>
        <taxon>Aquificaceae</taxon>
        <taxon>Hydrogenivirga</taxon>
    </lineage>
</organism>
<dbReference type="GO" id="GO:0051537">
    <property type="term" value="F:2 iron, 2 sulfur cluster binding"/>
    <property type="evidence" value="ECO:0007669"/>
    <property type="project" value="UniProtKB-KW"/>
</dbReference>
<keyword evidence="4" id="KW-0411">Iron-sulfur</keyword>
<protein>
    <submittedName>
        <fullName evidence="7">Secreted protein</fullName>
    </submittedName>
</protein>
<keyword evidence="1" id="KW-0001">2Fe-2S</keyword>
<dbReference type="Gene3D" id="2.102.10.10">
    <property type="entry name" value="Rieske [2Fe-2S] iron-sulphur domain"/>
    <property type="match status" value="1"/>
</dbReference>
<evidence type="ECO:0000259" key="6">
    <source>
        <dbReference type="PROSITE" id="PS51296"/>
    </source>
</evidence>
<evidence type="ECO:0000256" key="1">
    <source>
        <dbReference type="ARBA" id="ARBA00022714"/>
    </source>
</evidence>
<dbReference type="NCBIfam" id="TIGR01409">
    <property type="entry name" value="TAT_signal_seq"/>
    <property type="match status" value="1"/>
</dbReference>
<evidence type="ECO:0000256" key="4">
    <source>
        <dbReference type="ARBA" id="ARBA00023014"/>
    </source>
</evidence>
<dbReference type="OrthoDB" id="25106at2"/>
<dbReference type="InterPro" id="IPR019546">
    <property type="entry name" value="TAT_signal_bac_arc"/>
</dbReference>
<dbReference type="AlphaFoldDB" id="A0A497XVH8"/>
<feature type="domain" description="Rieske" evidence="6">
    <location>
        <begin position="74"/>
        <end position="186"/>
    </location>
</feature>
<evidence type="ECO:0000256" key="3">
    <source>
        <dbReference type="ARBA" id="ARBA00023004"/>
    </source>
</evidence>
<keyword evidence="8" id="KW-1185">Reference proteome</keyword>
<keyword evidence="3" id="KW-0408">Iron</keyword>
<dbReference type="InterPro" id="IPR017941">
    <property type="entry name" value="Rieske_2Fe-2S"/>
</dbReference>
<dbReference type="InterPro" id="IPR014349">
    <property type="entry name" value="Rieske_Fe-S_prot"/>
</dbReference>